<dbReference type="Pfam" id="PF08610">
    <property type="entry name" value="Pex16"/>
    <property type="match status" value="1"/>
</dbReference>
<dbReference type="EMBL" id="REGN01010077">
    <property type="protein sequence ID" value="RMZ99741.1"/>
    <property type="molecule type" value="Genomic_DNA"/>
</dbReference>
<evidence type="ECO:0000313" key="5">
    <source>
        <dbReference type="Proteomes" id="UP000276133"/>
    </source>
</evidence>
<evidence type="ECO:0000313" key="4">
    <source>
        <dbReference type="EMBL" id="RMZ99741.1"/>
    </source>
</evidence>
<dbReference type="OrthoDB" id="2021143at2759"/>
<keyword evidence="3" id="KW-0576">Peroxisome</keyword>
<organism evidence="4 5">
    <name type="scientific">Brachionus plicatilis</name>
    <name type="common">Marine rotifer</name>
    <name type="synonym">Brachionus muelleri</name>
    <dbReference type="NCBI Taxonomy" id="10195"/>
    <lineage>
        <taxon>Eukaryota</taxon>
        <taxon>Metazoa</taxon>
        <taxon>Spiralia</taxon>
        <taxon>Gnathifera</taxon>
        <taxon>Rotifera</taxon>
        <taxon>Eurotatoria</taxon>
        <taxon>Monogononta</taxon>
        <taxon>Pseudotrocha</taxon>
        <taxon>Ploima</taxon>
        <taxon>Brachionidae</taxon>
        <taxon>Brachionus</taxon>
    </lineage>
</organism>
<name>A0A3M7PKV9_BRAPC</name>
<proteinExistence type="inferred from homology"/>
<dbReference type="GO" id="GO:0005778">
    <property type="term" value="C:peroxisomal membrane"/>
    <property type="evidence" value="ECO:0007669"/>
    <property type="project" value="UniProtKB-SubCell"/>
</dbReference>
<evidence type="ECO:0000256" key="2">
    <source>
        <dbReference type="ARBA" id="ARBA00018577"/>
    </source>
</evidence>
<evidence type="ECO:0000256" key="3">
    <source>
        <dbReference type="RuleBase" id="RU365003"/>
    </source>
</evidence>
<dbReference type="Proteomes" id="UP000276133">
    <property type="component" value="Unassembled WGS sequence"/>
</dbReference>
<comment type="subcellular location">
    <subcellularLocation>
        <location evidence="3">Peroxisome membrane</location>
    </subcellularLocation>
</comment>
<comment type="caution">
    <text evidence="4">The sequence shown here is derived from an EMBL/GenBank/DDBJ whole genome shotgun (WGS) entry which is preliminary data.</text>
</comment>
<evidence type="ECO:0000256" key="1">
    <source>
        <dbReference type="ARBA" id="ARBA00009505"/>
    </source>
</evidence>
<keyword evidence="3" id="KW-0962">Peroxisome biogenesis</keyword>
<gene>
    <name evidence="4" type="ORF">BpHYR1_032123</name>
</gene>
<dbReference type="AlphaFoldDB" id="A0A3M7PKV9"/>
<sequence length="119" mass="14722">MFIVFYEHHKFMSVEYLIQRFDCVDKINLTFVLARKKLKPHNEQRAKMSKEQKEELKRRTLTLLYYLIRSPFYDLYSSSMINLILTLIEQRIIGTKFLIKYIKEYIPYWQSIYNYCWTV</sequence>
<keyword evidence="5" id="KW-1185">Reference proteome</keyword>
<dbReference type="PANTHER" id="PTHR13299">
    <property type="entry name" value="PEROXISOMAL MEMBRANE PROTEIN PEX16"/>
    <property type="match status" value="1"/>
</dbReference>
<reference evidence="4 5" key="1">
    <citation type="journal article" date="2018" name="Sci. Rep.">
        <title>Genomic signatures of local adaptation to the degree of environmental predictability in rotifers.</title>
        <authorList>
            <person name="Franch-Gras L."/>
            <person name="Hahn C."/>
            <person name="Garcia-Roger E.M."/>
            <person name="Carmona M.J."/>
            <person name="Serra M."/>
            <person name="Gomez A."/>
        </authorList>
    </citation>
    <scope>NUCLEOTIDE SEQUENCE [LARGE SCALE GENOMIC DNA]</scope>
    <source>
        <strain evidence="4">HYR1</strain>
    </source>
</reference>
<dbReference type="STRING" id="10195.A0A3M7PKV9"/>
<comment type="similarity">
    <text evidence="1 3">Belongs to the peroxin-16 family.</text>
</comment>
<dbReference type="PANTHER" id="PTHR13299:SF0">
    <property type="entry name" value="PEROXISOMAL MEMBRANE PROTEIN PEX16"/>
    <property type="match status" value="1"/>
</dbReference>
<dbReference type="GO" id="GO:0007031">
    <property type="term" value="P:peroxisome organization"/>
    <property type="evidence" value="ECO:0007669"/>
    <property type="project" value="UniProtKB-KW"/>
</dbReference>
<accession>A0A3M7PKV9</accession>
<dbReference type="InterPro" id="IPR013919">
    <property type="entry name" value="Pex16"/>
</dbReference>
<protein>
    <recommendedName>
        <fullName evidence="2 3">Peroxisomal membrane protein PEX16</fullName>
    </recommendedName>
</protein>